<proteinExistence type="predicted"/>
<organism evidence="3 4">
    <name type="scientific">Lecanosticta acicola</name>
    <dbReference type="NCBI Taxonomy" id="111012"/>
    <lineage>
        <taxon>Eukaryota</taxon>
        <taxon>Fungi</taxon>
        <taxon>Dikarya</taxon>
        <taxon>Ascomycota</taxon>
        <taxon>Pezizomycotina</taxon>
        <taxon>Dothideomycetes</taxon>
        <taxon>Dothideomycetidae</taxon>
        <taxon>Mycosphaerellales</taxon>
        <taxon>Mycosphaerellaceae</taxon>
        <taxon>Lecanosticta</taxon>
    </lineage>
</organism>
<reference evidence="3" key="1">
    <citation type="submission" date="2023-11" db="EMBL/GenBank/DDBJ databases">
        <authorList>
            <person name="Alioto T."/>
            <person name="Alioto T."/>
            <person name="Gomez Garrido J."/>
        </authorList>
    </citation>
    <scope>NUCLEOTIDE SEQUENCE</scope>
</reference>
<feature type="coiled-coil region" evidence="1">
    <location>
        <begin position="91"/>
        <end position="132"/>
    </location>
</feature>
<dbReference type="EMBL" id="CAVMBE010000016">
    <property type="protein sequence ID" value="CAK3956233.1"/>
    <property type="molecule type" value="Genomic_DNA"/>
</dbReference>
<dbReference type="AlphaFoldDB" id="A0AAI9E9S0"/>
<feature type="compositionally biased region" description="Acidic residues" evidence="2">
    <location>
        <begin position="254"/>
        <end position="264"/>
    </location>
</feature>
<keyword evidence="4" id="KW-1185">Reference proteome</keyword>
<keyword evidence="1" id="KW-0175">Coiled coil</keyword>
<accession>A0AAI9E9S0</accession>
<evidence type="ECO:0000313" key="3">
    <source>
        <dbReference type="EMBL" id="CAK3956233.1"/>
    </source>
</evidence>
<comment type="caution">
    <text evidence="3">The sequence shown here is derived from an EMBL/GenBank/DDBJ whole genome shotgun (WGS) entry which is preliminary data.</text>
</comment>
<dbReference type="Proteomes" id="UP001296104">
    <property type="component" value="Unassembled WGS sequence"/>
</dbReference>
<protein>
    <submittedName>
        <fullName evidence="3">Uncharacterized protein</fullName>
    </submittedName>
</protein>
<feature type="region of interest" description="Disordered" evidence="2">
    <location>
        <begin position="13"/>
        <end position="48"/>
    </location>
</feature>
<gene>
    <name evidence="3" type="ORF">LECACI_7A003353</name>
</gene>
<name>A0AAI9E9S0_9PEZI</name>
<sequence length="483" mass="54032">MFSKSAVIAVMHSARKRHNKNTPGDQVDPGLTQSDRPDDGDTHTATGSTLQTRVRKIFKRLFRSRNVKSSSEGLLLEEDLVEALQNGFVLRRKAQDQNRQLEVNIKALDETIERTAESKLKSEQRLEALEANSSENAQQQLPTARQHLESVSTFARGLEVHKYKQERKLMRSKEREQGIKAKISAALEEAFEHGGALAQVDEVDPTVEFDLQEFLDSAATVLAIPELADEPAPANDPEFQPGPDAGPEPKPEREEEESSQDNDLESVRNDPTEEELLRTYATMKTYARLAEVEFDMRHDVFEEEREENDRAEECGEDFESALALDLRHLQVTQRLTRAVALAEEDLMRAKQAVLAADIAVPGSDLESGFKDDVNDGYRVSLEQEMMDKSVDKPRLRKWLAGIPDFQVGAGDSVPEKLLADEAAFQDWDAASVEIWESVSLVAEGSDRRRIDQWRELASSRNAVSVSAPPALYIAASTDENHAP</sequence>
<feature type="compositionally biased region" description="Basic and acidic residues" evidence="2">
    <location>
        <begin position="265"/>
        <end position="274"/>
    </location>
</feature>
<evidence type="ECO:0000313" key="4">
    <source>
        <dbReference type="Proteomes" id="UP001296104"/>
    </source>
</evidence>
<evidence type="ECO:0000256" key="2">
    <source>
        <dbReference type="SAM" id="MobiDB-lite"/>
    </source>
</evidence>
<feature type="region of interest" description="Disordered" evidence="2">
    <location>
        <begin position="229"/>
        <end position="274"/>
    </location>
</feature>
<evidence type="ECO:0000256" key="1">
    <source>
        <dbReference type="SAM" id="Coils"/>
    </source>
</evidence>